<reference evidence="1 2" key="1">
    <citation type="journal article" date="2021" name="Elife">
        <title>Chloroplast acquisition without the gene transfer in kleptoplastic sea slugs, Plakobranchus ocellatus.</title>
        <authorList>
            <person name="Maeda T."/>
            <person name="Takahashi S."/>
            <person name="Yoshida T."/>
            <person name="Shimamura S."/>
            <person name="Takaki Y."/>
            <person name="Nagai Y."/>
            <person name="Toyoda A."/>
            <person name="Suzuki Y."/>
            <person name="Arimoto A."/>
            <person name="Ishii H."/>
            <person name="Satoh N."/>
            <person name="Nishiyama T."/>
            <person name="Hasebe M."/>
            <person name="Maruyama T."/>
            <person name="Minagawa J."/>
            <person name="Obokata J."/>
            <person name="Shigenobu S."/>
        </authorList>
    </citation>
    <scope>NUCLEOTIDE SEQUENCE [LARGE SCALE GENOMIC DNA]</scope>
</reference>
<dbReference type="EMBL" id="BLXT01005178">
    <property type="protein sequence ID" value="GFO20559.1"/>
    <property type="molecule type" value="Genomic_DNA"/>
</dbReference>
<dbReference type="AlphaFoldDB" id="A0AAV4BNY1"/>
<organism evidence="1 2">
    <name type="scientific">Plakobranchus ocellatus</name>
    <dbReference type="NCBI Taxonomy" id="259542"/>
    <lineage>
        <taxon>Eukaryota</taxon>
        <taxon>Metazoa</taxon>
        <taxon>Spiralia</taxon>
        <taxon>Lophotrochozoa</taxon>
        <taxon>Mollusca</taxon>
        <taxon>Gastropoda</taxon>
        <taxon>Heterobranchia</taxon>
        <taxon>Euthyneura</taxon>
        <taxon>Panpulmonata</taxon>
        <taxon>Sacoglossa</taxon>
        <taxon>Placobranchoidea</taxon>
        <taxon>Plakobranchidae</taxon>
        <taxon>Plakobranchus</taxon>
    </lineage>
</organism>
<name>A0AAV4BNY1_9GAST</name>
<gene>
    <name evidence="1" type="ORF">PoB_004706400</name>
</gene>
<comment type="caution">
    <text evidence="1">The sequence shown here is derived from an EMBL/GenBank/DDBJ whole genome shotgun (WGS) entry which is preliminary data.</text>
</comment>
<accession>A0AAV4BNY1</accession>
<keyword evidence="2" id="KW-1185">Reference proteome</keyword>
<sequence length="68" mass="7415">MATGKQRKFVLARTGIRISEFSIVANSPTRDILGSATFVGLQLLPDHEYSVTDRQSGVPGQRKPITNS</sequence>
<evidence type="ECO:0000313" key="1">
    <source>
        <dbReference type="EMBL" id="GFO20559.1"/>
    </source>
</evidence>
<protein>
    <submittedName>
        <fullName evidence="1">Uncharacterized protein</fullName>
    </submittedName>
</protein>
<evidence type="ECO:0000313" key="2">
    <source>
        <dbReference type="Proteomes" id="UP000735302"/>
    </source>
</evidence>
<dbReference type="Proteomes" id="UP000735302">
    <property type="component" value="Unassembled WGS sequence"/>
</dbReference>
<proteinExistence type="predicted"/>